<feature type="compositionally biased region" description="Polar residues" evidence="4">
    <location>
        <begin position="112"/>
        <end position="122"/>
    </location>
</feature>
<dbReference type="GO" id="GO:0003713">
    <property type="term" value="F:transcription coactivator activity"/>
    <property type="evidence" value="ECO:0007669"/>
    <property type="project" value="InterPro"/>
</dbReference>
<name>A0A6J1SEX9_FRAOC</name>
<evidence type="ECO:0000256" key="2">
    <source>
        <dbReference type="ARBA" id="ARBA00009389"/>
    </source>
</evidence>
<feature type="compositionally biased region" description="Polar residues" evidence="4">
    <location>
        <begin position="155"/>
        <end position="165"/>
    </location>
</feature>
<evidence type="ECO:0000313" key="6">
    <source>
        <dbReference type="RefSeq" id="XP_026279749.1"/>
    </source>
</evidence>
<organism evidence="5 6">
    <name type="scientific">Frankliniella occidentalis</name>
    <name type="common">Western flower thrips</name>
    <name type="synonym">Euthrips occidentalis</name>
    <dbReference type="NCBI Taxonomy" id="133901"/>
    <lineage>
        <taxon>Eukaryota</taxon>
        <taxon>Metazoa</taxon>
        <taxon>Ecdysozoa</taxon>
        <taxon>Arthropoda</taxon>
        <taxon>Hexapoda</taxon>
        <taxon>Insecta</taxon>
        <taxon>Pterygota</taxon>
        <taxon>Neoptera</taxon>
        <taxon>Paraneoptera</taxon>
        <taxon>Thysanoptera</taxon>
        <taxon>Terebrantia</taxon>
        <taxon>Thripoidea</taxon>
        <taxon>Thripidae</taxon>
        <taxon>Frankliniella</taxon>
    </lineage>
</organism>
<protein>
    <submittedName>
        <fullName evidence="6">c-Myc-binding protein isoform X1</fullName>
    </submittedName>
</protein>
<keyword evidence="5" id="KW-1185">Reference proteome</keyword>
<proteinExistence type="inferred from homology"/>
<accession>A0A6J1SEX9</accession>
<reference evidence="6" key="1">
    <citation type="submission" date="2025-08" db="UniProtKB">
        <authorList>
            <consortium name="RefSeq"/>
        </authorList>
    </citation>
    <scope>IDENTIFICATION</scope>
    <source>
        <tissue evidence="6">Whole organism</tissue>
    </source>
</reference>
<dbReference type="PRINTS" id="PR02028">
    <property type="entry name" value="CMYCBINDINGP"/>
</dbReference>
<dbReference type="PANTHER" id="PTHR13168:SF0">
    <property type="entry name" value="C-MYC-BINDING PROTEIN"/>
    <property type="match status" value="1"/>
</dbReference>
<evidence type="ECO:0000313" key="5">
    <source>
        <dbReference type="Proteomes" id="UP000504606"/>
    </source>
</evidence>
<dbReference type="GO" id="GO:0005634">
    <property type="term" value="C:nucleus"/>
    <property type="evidence" value="ECO:0007669"/>
    <property type="project" value="UniProtKB-SubCell"/>
</dbReference>
<dbReference type="InterPro" id="IPR026060">
    <property type="entry name" value="AMY1"/>
</dbReference>
<evidence type="ECO:0000256" key="4">
    <source>
        <dbReference type="SAM" id="MobiDB-lite"/>
    </source>
</evidence>
<dbReference type="OrthoDB" id="524165at2759"/>
<dbReference type="Proteomes" id="UP000504606">
    <property type="component" value="Unplaced"/>
</dbReference>
<feature type="compositionally biased region" description="Polar residues" evidence="4">
    <location>
        <begin position="130"/>
        <end position="146"/>
    </location>
</feature>
<evidence type="ECO:0000256" key="1">
    <source>
        <dbReference type="ARBA" id="ARBA00004123"/>
    </source>
</evidence>
<feature type="region of interest" description="Disordered" evidence="4">
    <location>
        <begin position="98"/>
        <end position="165"/>
    </location>
</feature>
<keyword evidence="3" id="KW-0539">Nucleus</keyword>
<dbReference type="RefSeq" id="XP_026279749.1">
    <property type="nucleotide sequence ID" value="XM_026423964.2"/>
</dbReference>
<comment type="subcellular location">
    <subcellularLocation>
        <location evidence="1">Nucleus</location>
    </subcellularLocation>
</comment>
<sequence length="165" mass="18555">MSSLEVFQVLIYKLILTSLIPVDSKREEYRKYLERAGVMESLTRVLVSLYEEQDKGIDALEYVRNHLLENHPSQNSTEEELRAQVARLVTENNMLRKRLSQYEEVPPPMAVSSPSKSQTLQRSDVGGSIHSGQSKMSKVSGSSRGNPPSEKSLEHQGSANSIHKD</sequence>
<dbReference type="GeneID" id="113207410"/>
<dbReference type="PANTHER" id="PTHR13168">
    <property type="entry name" value="ASSOCIATE OF C-MYC AMY-1"/>
    <property type="match status" value="1"/>
</dbReference>
<evidence type="ECO:0000256" key="3">
    <source>
        <dbReference type="ARBA" id="ARBA00023242"/>
    </source>
</evidence>
<gene>
    <name evidence="6" type="primary">LOC113207410</name>
</gene>
<dbReference type="AlphaFoldDB" id="A0A6J1SEX9"/>
<comment type="similarity">
    <text evidence="2">Belongs to the AMY1 family.</text>
</comment>
<dbReference type="KEGG" id="foc:113207410"/>